<keyword evidence="2" id="KW-0067">ATP-binding</keyword>
<accession>A0ABR7D2P1</accession>
<dbReference type="Gene3D" id="1.10.1420.10">
    <property type="match status" value="1"/>
</dbReference>
<name>A0ABR7D2P1_9BACT</name>
<dbReference type="Pfam" id="PF00488">
    <property type="entry name" value="MutS_V"/>
    <property type="match status" value="1"/>
</dbReference>
<proteinExistence type="predicted"/>
<comment type="caution">
    <text evidence="5">The sequence shown here is derived from an EMBL/GenBank/DDBJ whole genome shotgun (WGS) entry which is preliminary data.</text>
</comment>
<evidence type="ECO:0000256" key="1">
    <source>
        <dbReference type="ARBA" id="ARBA00022741"/>
    </source>
</evidence>
<feature type="domain" description="DNA mismatch repair proteins mutS family" evidence="4">
    <location>
        <begin position="257"/>
        <end position="443"/>
    </location>
</feature>
<evidence type="ECO:0000256" key="2">
    <source>
        <dbReference type="ARBA" id="ARBA00022840"/>
    </source>
</evidence>
<gene>
    <name evidence="5" type="ORF">H8S64_13065</name>
</gene>
<dbReference type="SUPFAM" id="SSF48334">
    <property type="entry name" value="DNA repair protein MutS, domain III"/>
    <property type="match status" value="1"/>
</dbReference>
<evidence type="ECO:0000313" key="5">
    <source>
        <dbReference type="EMBL" id="MBC5622032.1"/>
    </source>
</evidence>
<dbReference type="InterPro" id="IPR036187">
    <property type="entry name" value="DNA_mismatch_repair_MutS_sf"/>
</dbReference>
<dbReference type="SMART" id="SM00534">
    <property type="entry name" value="MUTSac"/>
    <property type="match status" value="1"/>
</dbReference>
<dbReference type="PANTHER" id="PTHR11361">
    <property type="entry name" value="DNA MISMATCH REPAIR PROTEIN MUTS FAMILY MEMBER"/>
    <property type="match status" value="1"/>
</dbReference>
<dbReference type="RefSeq" id="WP_186976480.1">
    <property type="nucleotide sequence ID" value="NZ_JACOOH010000005.1"/>
</dbReference>
<protein>
    <recommendedName>
        <fullName evidence="4">DNA mismatch repair proteins mutS family domain-containing protein</fullName>
    </recommendedName>
</protein>
<dbReference type="Proteomes" id="UP000646484">
    <property type="component" value="Unassembled WGS sequence"/>
</dbReference>
<dbReference type="InterPro" id="IPR045076">
    <property type="entry name" value="MutS"/>
</dbReference>
<evidence type="ECO:0000256" key="3">
    <source>
        <dbReference type="ARBA" id="ARBA00023125"/>
    </source>
</evidence>
<keyword evidence="1" id="KW-0547">Nucleotide-binding</keyword>
<evidence type="ECO:0000259" key="4">
    <source>
        <dbReference type="SMART" id="SM00534"/>
    </source>
</evidence>
<keyword evidence="6" id="KW-1185">Reference proteome</keyword>
<dbReference type="Gene3D" id="3.40.50.300">
    <property type="entry name" value="P-loop containing nucleotide triphosphate hydrolases"/>
    <property type="match status" value="1"/>
</dbReference>
<dbReference type="EMBL" id="JACOOH010000005">
    <property type="protein sequence ID" value="MBC5622032.1"/>
    <property type="molecule type" value="Genomic_DNA"/>
</dbReference>
<evidence type="ECO:0000313" key="6">
    <source>
        <dbReference type="Proteomes" id="UP000646484"/>
    </source>
</evidence>
<dbReference type="InterPro" id="IPR007696">
    <property type="entry name" value="DNA_mismatch_repair_MutS_core"/>
</dbReference>
<sequence length="443" mass="50387">MSFETDKQTLEDLNILGRYKNNSVYSIFCNTVTRGGERLLERMFLNPLTDAAEINRRTQIFRYFKEHDIAFPGETRECDIVEQYLSGASGKHWVFNLAVLLRAKTLELIGNDTVINQWHEQVITTLFFLQKAQGYLDEIVKTITGNPLEERIKWGHSLLRDKALARVLGFRGEKLSLSEMFKFDKILRCDLNKKLVDFVKLFYEIDLNTVVGRVARKREFCFPVAYADSEVSMGIRGLFHPALPGAVSNDLEITKSRNIFFLTGANMAGKSTLMKSFGIAVYMAHMGFPVAAKSMEFTVQDGIYTSINVPDNINLGYSHFYAEVLRVKKVAVEVSLSKRLVVIFDELFKGTNVKDAFDATLAVTRALANRRACSFMISTHIIEVGQELGKTCDNVTFAYLPTVMKDKVPTYTYRLENGITSDKHGMIIINNERIVEIIRSRVR</sequence>
<keyword evidence="3" id="KW-0238">DNA-binding</keyword>
<organism evidence="5 6">
    <name type="scientific">Butyricimonas hominis</name>
    <dbReference type="NCBI Taxonomy" id="2763032"/>
    <lineage>
        <taxon>Bacteria</taxon>
        <taxon>Pseudomonadati</taxon>
        <taxon>Bacteroidota</taxon>
        <taxon>Bacteroidia</taxon>
        <taxon>Bacteroidales</taxon>
        <taxon>Odoribacteraceae</taxon>
        <taxon>Butyricimonas</taxon>
    </lineage>
</organism>
<reference evidence="5 6" key="1">
    <citation type="submission" date="2020-08" db="EMBL/GenBank/DDBJ databases">
        <title>Genome public.</title>
        <authorList>
            <person name="Liu C."/>
            <person name="Sun Q."/>
        </authorList>
    </citation>
    <scope>NUCLEOTIDE SEQUENCE [LARGE SCALE GENOMIC DNA]</scope>
    <source>
        <strain evidence="5 6">NSJ-56</strain>
    </source>
</reference>
<dbReference type="Pfam" id="PF05192">
    <property type="entry name" value="MutS_III"/>
    <property type="match status" value="1"/>
</dbReference>
<dbReference type="PANTHER" id="PTHR11361:SF99">
    <property type="entry name" value="DNA MISMATCH REPAIR PROTEIN"/>
    <property type="match status" value="1"/>
</dbReference>
<dbReference type="InterPro" id="IPR027417">
    <property type="entry name" value="P-loop_NTPase"/>
</dbReference>
<dbReference type="InterPro" id="IPR000432">
    <property type="entry name" value="DNA_mismatch_repair_MutS_C"/>
</dbReference>
<dbReference type="SUPFAM" id="SSF52540">
    <property type="entry name" value="P-loop containing nucleoside triphosphate hydrolases"/>
    <property type="match status" value="1"/>
</dbReference>